<proteinExistence type="predicted"/>
<dbReference type="PANTHER" id="PTHR14540:SF2">
    <property type="entry name" value="INTEGRATOR COMPLEX SUBUNIT 15"/>
    <property type="match status" value="1"/>
</dbReference>
<gene>
    <name evidence="2" type="ORF">BOKJ2_LOCUS2768</name>
</gene>
<evidence type="ECO:0000313" key="2">
    <source>
        <dbReference type="EMBL" id="CAD5209600.1"/>
    </source>
</evidence>
<dbReference type="Proteomes" id="UP000783686">
    <property type="component" value="Unassembled WGS sequence"/>
</dbReference>
<name>A0A811K151_9BILA</name>
<dbReference type="Proteomes" id="UP000614601">
    <property type="component" value="Unassembled WGS sequence"/>
</dbReference>
<evidence type="ECO:0000256" key="1">
    <source>
        <dbReference type="SAM" id="MobiDB-lite"/>
    </source>
</evidence>
<sequence>MNRPRGGNPAHFNNPRGSGRNRGGPGYRGHRPHPYQQPSNRPPAHQSKPKPLPTTSQPRLTNAPTGRLPPAPPNAARTNALEILIIKKQQFRATLKTCLEAAKLMSKQKSDLNYQKNYMALQSKLDELIFAQNNKPLGIQQELELIKLVTEFYKEETPATLRYDCFYTIFLAREANPRLHERRIKTLIRLASISLQLGIYSIFDDLATFWLKSSNDQSIQLLIDRLIDDFLKPPPVYGIFTVLQPLRERALEFSCFFMTYGINDNVYGPQIINIIGLWLTEDLVDVLEFFNEHQELAKRFGEQALPLLIRWDVEHDKANEEIDRFHCAITGIIVQWDHKPPTITLNSLLDLIKTADQLNEHQKSRFMDNVSNAINTGMFPTQKFLDTFTNCDSPRILREKTFSRIFEKAFEEKYG</sequence>
<dbReference type="OrthoDB" id="5861309at2759"/>
<accession>A0A811K151</accession>
<dbReference type="EMBL" id="CAJFDH010000002">
    <property type="protein sequence ID" value="CAD5209600.1"/>
    <property type="molecule type" value="Genomic_DNA"/>
</dbReference>
<organism evidence="2 3">
    <name type="scientific">Bursaphelenchus okinawaensis</name>
    <dbReference type="NCBI Taxonomy" id="465554"/>
    <lineage>
        <taxon>Eukaryota</taxon>
        <taxon>Metazoa</taxon>
        <taxon>Ecdysozoa</taxon>
        <taxon>Nematoda</taxon>
        <taxon>Chromadorea</taxon>
        <taxon>Rhabditida</taxon>
        <taxon>Tylenchina</taxon>
        <taxon>Tylenchomorpha</taxon>
        <taxon>Aphelenchoidea</taxon>
        <taxon>Aphelenchoididae</taxon>
        <taxon>Bursaphelenchus</taxon>
    </lineage>
</organism>
<protein>
    <submittedName>
        <fullName evidence="2">Uncharacterized protein</fullName>
    </submittedName>
</protein>
<dbReference type="PANTHER" id="PTHR14540">
    <property type="entry name" value="INTEGRATOR COMPLEX SUBUNIT 15"/>
    <property type="match status" value="1"/>
</dbReference>
<comment type="caution">
    <text evidence="2">The sequence shown here is derived from an EMBL/GenBank/DDBJ whole genome shotgun (WGS) entry which is preliminary data.</text>
</comment>
<feature type="compositionally biased region" description="Polar residues" evidence="1">
    <location>
        <begin position="53"/>
        <end position="64"/>
    </location>
</feature>
<evidence type="ECO:0000313" key="3">
    <source>
        <dbReference type="Proteomes" id="UP000614601"/>
    </source>
</evidence>
<keyword evidence="3" id="KW-1185">Reference proteome</keyword>
<dbReference type="EMBL" id="CAJFCW020000002">
    <property type="protein sequence ID" value="CAG9089684.1"/>
    <property type="molecule type" value="Genomic_DNA"/>
</dbReference>
<feature type="region of interest" description="Disordered" evidence="1">
    <location>
        <begin position="1"/>
        <end position="75"/>
    </location>
</feature>
<reference evidence="2" key="1">
    <citation type="submission" date="2020-09" db="EMBL/GenBank/DDBJ databases">
        <authorList>
            <person name="Kikuchi T."/>
        </authorList>
    </citation>
    <scope>NUCLEOTIDE SEQUENCE</scope>
    <source>
        <strain evidence="2">SH1</strain>
    </source>
</reference>
<dbReference type="InterPro" id="IPR027844">
    <property type="entry name" value="INTS15"/>
</dbReference>
<dbReference type="Pfam" id="PF14964">
    <property type="entry name" value="INTS15"/>
    <property type="match status" value="1"/>
</dbReference>
<dbReference type="AlphaFoldDB" id="A0A811K151"/>